<dbReference type="Pfam" id="PF14620">
    <property type="entry name" value="YPEB_PepSY1-2"/>
    <property type="match status" value="1"/>
</dbReference>
<feature type="domain" description="Sporulation protein YpeB PepSY1 and PepSY2" evidence="3">
    <location>
        <begin position="185"/>
        <end position="374"/>
    </location>
</feature>
<dbReference type="InterPro" id="IPR014239">
    <property type="entry name" value="YpeB_PepSY1-2"/>
</dbReference>
<dbReference type="InterPro" id="IPR025711">
    <property type="entry name" value="PepSY"/>
</dbReference>
<dbReference type="Proteomes" id="UP000250369">
    <property type="component" value="Unassembled WGS sequence"/>
</dbReference>
<dbReference type="Pfam" id="PF20769">
    <property type="entry name" value="YPEB_N"/>
    <property type="match status" value="1"/>
</dbReference>
<reference evidence="5 6" key="1">
    <citation type="journal article" date="2009" name="Int. J. Syst. Evol. Microbiol.">
        <title>Paenibacillus contaminans sp. nov., isolated from a contaminated laboratory plate.</title>
        <authorList>
            <person name="Chou J.H."/>
            <person name="Lee J.H."/>
            <person name="Lin M.C."/>
            <person name="Chang P.S."/>
            <person name="Arun A.B."/>
            <person name="Young C.C."/>
            <person name="Chen W.M."/>
        </authorList>
    </citation>
    <scope>NUCLEOTIDE SEQUENCE [LARGE SCALE GENOMIC DNA]</scope>
    <source>
        <strain evidence="5 6">CKOBP-6</strain>
    </source>
</reference>
<evidence type="ECO:0000313" key="6">
    <source>
        <dbReference type="Proteomes" id="UP000250369"/>
    </source>
</evidence>
<name>A0A329ML01_9BACL</name>
<dbReference type="EMBL" id="QMFB01000016">
    <property type="protein sequence ID" value="RAV18547.1"/>
    <property type="molecule type" value="Genomic_DNA"/>
</dbReference>
<dbReference type="RefSeq" id="WP_113033736.1">
    <property type="nucleotide sequence ID" value="NZ_QMFB01000016.1"/>
</dbReference>
<organism evidence="5 6">
    <name type="scientific">Paenibacillus contaminans</name>
    <dbReference type="NCBI Taxonomy" id="450362"/>
    <lineage>
        <taxon>Bacteria</taxon>
        <taxon>Bacillati</taxon>
        <taxon>Bacillota</taxon>
        <taxon>Bacilli</taxon>
        <taxon>Bacillales</taxon>
        <taxon>Paenibacillaceae</taxon>
        <taxon>Paenibacillus</taxon>
    </lineage>
</organism>
<evidence type="ECO:0000256" key="1">
    <source>
        <dbReference type="SAM" id="Phobius"/>
    </source>
</evidence>
<proteinExistence type="predicted"/>
<keyword evidence="1" id="KW-1133">Transmembrane helix</keyword>
<protein>
    <submittedName>
        <fullName evidence="5">Germination protein YpeB</fullName>
    </submittedName>
</protein>
<dbReference type="Pfam" id="PF03413">
    <property type="entry name" value="PepSY"/>
    <property type="match status" value="1"/>
</dbReference>
<gene>
    <name evidence="5" type="primary">ypeB</name>
    <name evidence="5" type="ORF">DQG23_24920</name>
</gene>
<feature type="domain" description="Sporulation protein YpeB N-terminal" evidence="4">
    <location>
        <begin position="30"/>
        <end position="167"/>
    </location>
</feature>
<evidence type="ECO:0000259" key="2">
    <source>
        <dbReference type="Pfam" id="PF03413"/>
    </source>
</evidence>
<accession>A0A329ML01</accession>
<evidence type="ECO:0000259" key="3">
    <source>
        <dbReference type="Pfam" id="PF14620"/>
    </source>
</evidence>
<feature type="transmembrane region" description="Helical" evidence="1">
    <location>
        <begin position="7"/>
        <end position="25"/>
    </location>
</feature>
<dbReference type="InterPro" id="IPR048402">
    <property type="entry name" value="YpeB_N"/>
</dbReference>
<keyword evidence="1" id="KW-0812">Transmembrane</keyword>
<keyword evidence="6" id="KW-1185">Reference proteome</keyword>
<dbReference type="GO" id="GO:0009847">
    <property type="term" value="P:spore germination"/>
    <property type="evidence" value="ECO:0007669"/>
    <property type="project" value="InterPro"/>
</dbReference>
<dbReference type="NCBIfam" id="TIGR02889">
    <property type="entry name" value="spore_YpeB"/>
    <property type="match status" value="1"/>
</dbReference>
<sequence length="449" mass="49863">MYKRLSAVMFPICALALIGAIVWGYQENQEKNTILIKAENQYQRAFHDLSYHMEKLNSELGNTMALNATSNDMYRKELINVWRLTSQAQNEISQLPLTLLPFSKTEEFLDNIAKFTYATAVRDLSKQPMSEDEIKTLSTLHERSKEIKDELRTVQSEVISKNLRWMDVEVALASESKKMDNVIVDGFQLVDKKVGEYADVDWGPSMASLNQKRNFSMLSGNDATADEIKSKAEQFLGDGTQVTITESGVGTETNTFSVSGKRTGSGADVYLDYAKKGGKLIYFMSPRDVPNKTLDMRGARDAALEFLDKNGYSGMTAVSADEYANAANLTFAAKQNDVILYPDKVTVKVALDNGEVTGFQGADHLLAHKERQLPAAKLTEEQAKKQLNPKVAVASHEMALILNDLNEEVLCHQFTGSMNGTEYNIYINADTGFEEKIEAIPQAAKQAGV</sequence>
<comment type="caution">
    <text evidence="5">The sequence shown here is derived from an EMBL/GenBank/DDBJ whole genome shotgun (WGS) entry which is preliminary data.</text>
</comment>
<evidence type="ECO:0000313" key="5">
    <source>
        <dbReference type="EMBL" id="RAV18547.1"/>
    </source>
</evidence>
<evidence type="ECO:0000259" key="4">
    <source>
        <dbReference type="Pfam" id="PF20769"/>
    </source>
</evidence>
<feature type="domain" description="PepSY" evidence="2">
    <location>
        <begin position="377"/>
        <end position="432"/>
    </location>
</feature>
<keyword evidence="1" id="KW-0472">Membrane</keyword>
<dbReference type="AlphaFoldDB" id="A0A329ML01"/>
<dbReference type="OrthoDB" id="2372097at2"/>